<dbReference type="EMBL" id="AYZJ01000042">
    <property type="protein sequence ID" value="KRN21653.1"/>
    <property type="molecule type" value="Genomic_DNA"/>
</dbReference>
<dbReference type="PATRIC" id="fig|1423730.4.peg.2196"/>
<dbReference type="GO" id="GO:0005524">
    <property type="term" value="F:ATP binding"/>
    <property type="evidence" value="ECO:0007669"/>
    <property type="project" value="InterPro"/>
</dbReference>
<evidence type="ECO:0000259" key="1">
    <source>
        <dbReference type="SMART" id="SM00382"/>
    </source>
</evidence>
<dbReference type="InterPro" id="IPR002740">
    <property type="entry name" value="EVE_domain"/>
</dbReference>
<sequence>MNQLHVNAPVPSEFDGVPLVNSFTAAFYPFAPDQTPNQIEDLWSLFLSALDLADNQDTAITEDFVKAFNRVKAGNPQATTVKLTMGLFWVRPLRFLSLDQNNRANIVEKRALNEQVRQTVQLFLKTDTDGQHYLQVCDEALKALRENDLAFQTFPEFSEYSWELAKSSIKDYDPQFSNEEWDALIADPKIFTPEALEIMNDWQQFDNAAATCTQVAARFGRKKNYYLTQTVSLAQRIADVKKGMTLLSGQKDAKWWPIVFTGSKADAETPGSIVWQLRPGLKGALERAADGGQRYWWLNANPKIWTFSLEKIGTTQSYTIRSESGHLRRIPQNFRDAKPGDKFIGYETSPTKQIVALGTIVAPPEPDTVGFRSDELLVNRIDYADIKADPDLANMEFFKNPNGSLFKLTKDEYETILDLVRDANPDGPKKEIMESYSRAKFLEDVFIEPTKYDSLVALLDDKLNVILQGAPGVGKTYSAKRLAWSILSKKDDSHITMVEFHQNYAYEDFVIGYRPQEDGGFKLTEGKFVKACRQAQSDPDEKYFFIIDEINRGNLSKIFGELLMAIEKDYRGQPIPLAYGDKSLVVPKNLYIIGMMNTADRSLAIIDYALRRRFSFVDMEPAFETQSFGDYLHRMNNPVLDRIVAVVKQLNVAISKDEALGAGFEIGHSYFCNGENAQPGWLKRVVDFDLKPTLDEYWFDNQSTAEEWKKKLSDAVAEDSNNA</sequence>
<dbReference type="InterPro" id="IPR003593">
    <property type="entry name" value="AAA+_ATPase"/>
</dbReference>
<name>A0A0R2F5P7_9LACO</name>
<dbReference type="GO" id="GO:0016887">
    <property type="term" value="F:ATP hydrolysis activity"/>
    <property type="evidence" value="ECO:0007669"/>
    <property type="project" value="InterPro"/>
</dbReference>
<dbReference type="InterPro" id="IPR052934">
    <property type="entry name" value="Methyl-DNA_Rec/Restrict_Enz"/>
</dbReference>
<keyword evidence="3" id="KW-1185">Reference proteome</keyword>
<dbReference type="InterPro" id="IPR011704">
    <property type="entry name" value="ATPase_dyneun-rel_AAA"/>
</dbReference>
<dbReference type="AlphaFoldDB" id="A0A0R2F5P7"/>
<dbReference type="SUPFAM" id="SSF52540">
    <property type="entry name" value="P-loop containing nucleoside triphosphate hydrolases"/>
    <property type="match status" value="1"/>
</dbReference>
<dbReference type="Proteomes" id="UP000050865">
    <property type="component" value="Unassembled WGS sequence"/>
</dbReference>
<dbReference type="Gene3D" id="3.10.590.10">
    <property type="entry name" value="ph1033 like domains"/>
    <property type="match status" value="1"/>
</dbReference>
<accession>A0A0R2F5P7</accession>
<dbReference type="Gene3D" id="3.40.50.300">
    <property type="entry name" value="P-loop containing nucleotide triphosphate hydrolases"/>
    <property type="match status" value="1"/>
</dbReference>
<protein>
    <submittedName>
        <fullName evidence="2">ATPase, AAA family</fullName>
    </submittedName>
</protein>
<dbReference type="PANTHER" id="PTHR37291:SF1">
    <property type="entry name" value="TYPE IV METHYL-DIRECTED RESTRICTION ENZYME ECOKMCRB SUBUNIT"/>
    <property type="match status" value="1"/>
</dbReference>
<proteinExistence type="predicted"/>
<dbReference type="InterPro" id="IPR015947">
    <property type="entry name" value="PUA-like_sf"/>
</dbReference>
<dbReference type="Pfam" id="PF07728">
    <property type="entry name" value="AAA_5"/>
    <property type="match status" value="1"/>
</dbReference>
<reference evidence="2 3" key="1">
    <citation type="journal article" date="2015" name="Genome Announc.">
        <title>Expanding the biotechnology potential of lactobacilli through comparative genomics of 213 strains and associated genera.</title>
        <authorList>
            <person name="Sun Z."/>
            <person name="Harris H.M."/>
            <person name="McCann A."/>
            <person name="Guo C."/>
            <person name="Argimon S."/>
            <person name="Zhang W."/>
            <person name="Yang X."/>
            <person name="Jeffery I.B."/>
            <person name="Cooney J.C."/>
            <person name="Kagawa T.F."/>
            <person name="Liu W."/>
            <person name="Song Y."/>
            <person name="Salvetti E."/>
            <person name="Wrobel A."/>
            <person name="Rasinkangas P."/>
            <person name="Parkhill J."/>
            <person name="Rea M.C."/>
            <person name="O'Sullivan O."/>
            <person name="Ritari J."/>
            <person name="Douillard F.P."/>
            <person name="Paul Ross R."/>
            <person name="Yang R."/>
            <person name="Briner A.E."/>
            <person name="Felis G.E."/>
            <person name="de Vos W.M."/>
            <person name="Barrangou R."/>
            <person name="Klaenhammer T.R."/>
            <person name="Caufield P.W."/>
            <person name="Cui Y."/>
            <person name="Zhang H."/>
            <person name="O'Toole P.W."/>
        </authorList>
    </citation>
    <scope>NUCLEOTIDE SEQUENCE [LARGE SCALE GENOMIC DNA]</scope>
    <source>
        <strain evidence="2 3">DSM 22697</strain>
    </source>
</reference>
<dbReference type="SUPFAM" id="SSF88697">
    <property type="entry name" value="PUA domain-like"/>
    <property type="match status" value="1"/>
</dbReference>
<dbReference type="CDD" id="cd00009">
    <property type="entry name" value="AAA"/>
    <property type="match status" value="1"/>
</dbReference>
<evidence type="ECO:0000313" key="3">
    <source>
        <dbReference type="Proteomes" id="UP000050865"/>
    </source>
</evidence>
<dbReference type="InterPro" id="IPR027417">
    <property type="entry name" value="P-loop_NTPase"/>
</dbReference>
<gene>
    <name evidence="2" type="ORF">FC75_GL002112</name>
</gene>
<dbReference type="SMART" id="SM00382">
    <property type="entry name" value="AAA"/>
    <property type="match status" value="1"/>
</dbReference>
<comment type="caution">
    <text evidence="2">The sequence shown here is derived from an EMBL/GenBank/DDBJ whole genome shotgun (WGS) entry which is preliminary data.</text>
</comment>
<feature type="domain" description="AAA+ ATPase" evidence="1">
    <location>
        <begin position="461"/>
        <end position="620"/>
    </location>
</feature>
<dbReference type="Pfam" id="PF01878">
    <property type="entry name" value="EVE"/>
    <property type="match status" value="1"/>
</dbReference>
<organism evidence="2 3">
    <name type="scientific">Lacticaseibacillus camelliae DSM 22697 = JCM 13995</name>
    <dbReference type="NCBI Taxonomy" id="1423730"/>
    <lineage>
        <taxon>Bacteria</taxon>
        <taxon>Bacillati</taxon>
        <taxon>Bacillota</taxon>
        <taxon>Bacilli</taxon>
        <taxon>Lactobacillales</taxon>
        <taxon>Lactobacillaceae</taxon>
        <taxon>Lacticaseibacillus</taxon>
    </lineage>
</organism>
<dbReference type="PANTHER" id="PTHR37291">
    <property type="entry name" value="5-METHYLCYTOSINE-SPECIFIC RESTRICTION ENZYME B"/>
    <property type="match status" value="1"/>
</dbReference>
<evidence type="ECO:0000313" key="2">
    <source>
        <dbReference type="EMBL" id="KRN21653.1"/>
    </source>
</evidence>